<dbReference type="InterPro" id="IPR029063">
    <property type="entry name" value="SAM-dependent_MTases_sf"/>
</dbReference>
<comment type="caution">
    <text evidence="3">The sequence shown here is derived from an EMBL/GenBank/DDBJ whole genome shotgun (WGS) entry which is preliminary data.</text>
</comment>
<dbReference type="PANTHER" id="PTHR32319:SF0">
    <property type="entry name" value="BACTERIAL HEMOLYSIN-LIKE PROTEIN"/>
    <property type="match status" value="1"/>
</dbReference>
<dbReference type="InterPro" id="IPR047048">
    <property type="entry name" value="TlyA"/>
</dbReference>
<evidence type="ECO:0000256" key="1">
    <source>
        <dbReference type="ARBA" id="ARBA00022884"/>
    </source>
</evidence>
<feature type="domain" description="Ribosomal RNA methyltransferase FtsJ" evidence="2">
    <location>
        <begin position="28"/>
        <end position="206"/>
    </location>
</feature>
<evidence type="ECO:0000259" key="2">
    <source>
        <dbReference type="Pfam" id="PF01728"/>
    </source>
</evidence>
<dbReference type="Gene3D" id="3.40.50.150">
    <property type="entry name" value="Vaccinia Virus protein VP39"/>
    <property type="match status" value="1"/>
</dbReference>
<protein>
    <recommendedName>
        <fullName evidence="2">Ribosomal RNA methyltransferase FtsJ domain-containing protein</fullName>
    </recommendedName>
</protein>
<evidence type="ECO:0000313" key="3">
    <source>
        <dbReference type="EMBL" id="MPN28964.1"/>
    </source>
</evidence>
<dbReference type="AlphaFoldDB" id="A0A645GY54"/>
<keyword evidence="1" id="KW-0694">RNA-binding</keyword>
<sequence>MKVDAHVCTDPKANFNEDAHVNLVFDQYVSRGGFKLAHALDAWHVSVQDLVMLDAGASTGGFTDCLLQRGARLVHAVDVGYNQLDWTLRTDARVVVHERQNIMTLQSLEPIPVAAVADLSFRSIRNAARHLFELISGPWAICLVKPQFEVDKALAGFTGVVTDTAVLRDTLLGVHATLESEGIGLRDVVESPIRGRKGNREFLALLSRQPVLDHDGFAQLVERLLTVSEHLPQE</sequence>
<dbReference type="GO" id="GO:0008168">
    <property type="term" value="F:methyltransferase activity"/>
    <property type="evidence" value="ECO:0007669"/>
    <property type="project" value="InterPro"/>
</dbReference>
<accession>A0A645GY54</accession>
<name>A0A645GY54_9ZZZZ</name>
<proteinExistence type="predicted"/>
<dbReference type="SUPFAM" id="SSF53335">
    <property type="entry name" value="S-adenosyl-L-methionine-dependent methyltransferases"/>
    <property type="match status" value="1"/>
</dbReference>
<dbReference type="GO" id="GO:0003723">
    <property type="term" value="F:RNA binding"/>
    <property type="evidence" value="ECO:0007669"/>
    <property type="project" value="UniProtKB-KW"/>
</dbReference>
<gene>
    <name evidence="3" type="ORF">SDC9_176411</name>
</gene>
<organism evidence="3">
    <name type="scientific">bioreactor metagenome</name>
    <dbReference type="NCBI Taxonomy" id="1076179"/>
    <lineage>
        <taxon>unclassified sequences</taxon>
        <taxon>metagenomes</taxon>
        <taxon>ecological metagenomes</taxon>
    </lineage>
</organism>
<dbReference type="InterPro" id="IPR002877">
    <property type="entry name" value="RNA_MeTrfase_FtsJ_dom"/>
</dbReference>
<dbReference type="GO" id="GO:0032259">
    <property type="term" value="P:methylation"/>
    <property type="evidence" value="ECO:0007669"/>
    <property type="project" value="InterPro"/>
</dbReference>
<dbReference type="PANTHER" id="PTHR32319">
    <property type="entry name" value="BACTERIAL HEMOLYSIN-LIKE PROTEIN"/>
    <property type="match status" value="1"/>
</dbReference>
<dbReference type="EMBL" id="VSSQ01079435">
    <property type="protein sequence ID" value="MPN28964.1"/>
    <property type="molecule type" value="Genomic_DNA"/>
</dbReference>
<reference evidence="3" key="1">
    <citation type="submission" date="2019-08" db="EMBL/GenBank/DDBJ databases">
        <authorList>
            <person name="Kucharzyk K."/>
            <person name="Murdoch R.W."/>
            <person name="Higgins S."/>
            <person name="Loffler F."/>
        </authorList>
    </citation>
    <scope>NUCLEOTIDE SEQUENCE</scope>
</reference>
<dbReference type="Pfam" id="PF01728">
    <property type="entry name" value="FtsJ"/>
    <property type="match status" value="1"/>
</dbReference>